<comment type="subcellular location">
    <subcellularLocation>
        <location evidence="1">Cell inner membrane</location>
        <topology evidence="1">Multi-pass membrane protein</topology>
    </subcellularLocation>
</comment>
<keyword evidence="5 9" id="KW-0812">Transmembrane</keyword>
<dbReference type="InterPro" id="IPR007387">
    <property type="entry name" value="TRAP_DctQ"/>
</dbReference>
<dbReference type="InterPro" id="IPR055348">
    <property type="entry name" value="DctQ"/>
</dbReference>
<reference evidence="12 14" key="2">
    <citation type="submission" date="2017-12" db="EMBL/GenBank/DDBJ databases">
        <title>Comparative Functional Genomics of Dry Heat Resistant strains isolated from the Viking Spacecraft.</title>
        <authorList>
            <person name="Seuylemezian A."/>
            <person name="Cooper K."/>
            <person name="Vaishampayan P."/>
        </authorList>
    </citation>
    <scope>NUCLEOTIDE SEQUENCE [LARGE SCALE GENOMIC DNA]</scope>
    <source>
        <strain evidence="12 14">ATCC 29669</strain>
    </source>
</reference>
<evidence type="ECO:0000313" key="14">
    <source>
        <dbReference type="Proteomes" id="UP000235114"/>
    </source>
</evidence>
<dbReference type="Proteomes" id="UP000234951">
    <property type="component" value="Unassembled WGS sequence"/>
</dbReference>
<evidence type="ECO:0000256" key="2">
    <source>
        <dbReference type="ARBA" id="ARBA00022448"/>
    </source>
</evidence>
<gene>
    <name evidence="11" type="ORF">CU635_09175</name>
    <name evidence="12" type="ORF">CVD25_14960</name>
</gene>
<evidence type="ECO:0000256" key="3">
    <source>
        <dbReference type="ARBA" id="ARBA00022475"/>
    </source>
</evidence>
<evidence type="ECO:0000259" key="10">
    <source>
        <dbReference type="Pfam" id="PF04290"/>
    </source>
</evidence>
<dbReference type="GO" id="GO:0005886">
    <property type="term" value="C:plasma membrane"/>
    <property type="evidence" value="ECO:0007669"/>
    <property type="project" value="UniProtKB-SubCell"/>
</dbReference>
<evidence type="ECO:0000256" key="4">
    <source>
        <dbReference type="ARBA" id="ARBA00022519"/>
    </source>
</evidence>
<evidence type="ECO:0000256" key="6">
    <source>
        <dbReference type="ARBA" id="ARBA00022989"/>
    </source>
</evidence>
<feature type="transmembrane region" description="Helical" evidence="9">
    <location>
        <begin position="52"/>
        <end position="69"/>
    </location>
</feature>
<feature type="transmembrane region" description="Helical" evidence="9">
    <location>
        <begin position="90"/>
        <end position="112"/>
    </location>
</feature>
<accession>A0A2N5GMX1</accession>
<evidence type="ECO:0000313" key="12">
    <source>
        <dbReference type="EMBL" id="PLR95362.1"/>
    </source>
</evidence>
<dbReference type="AlphaFoldDB" id="A0A2N5GMX1"/>
<organism evidence="11 13">
    <name type="scientific">Bacillus canaveralius</name>
    <dbReference type="NCBI Taxonomy" id="1403243"/>
    <lineage>
        <taxon>Bacteria</taxon>
        <taxon>Bacillati</taxon>
        <taxon>Bacillota</taxon>
        <taxon>Bacilli</taxon>
        <taxon>Bacillales</taxon>
        <taxon>Bacillaceae</taxon>
        <taxon>Bacillus</taxon>
    </lineage>
</organism>
<evidence type="ECO:0000256" key="8">
    <source>
        <dbReference type="ARBA" id="ARBA00038436"/>
    </source>
</evidence>
<keyword evidence="14" id="KW-1185">Reference proteome</keyword>
<dbReference type="OrthoDB" id="9815614at2"/>
<feature type="transmembrane region" description="Helical" evidence="9">
    <location>
        <begin position="17"/>
        <end position="40"/>
    </location>
</feature>
<reference evidence="11 13" key="1">
    <citation type="submission" date="2017-11" db="EMBL/GenBank/DDBJ databases">
        <title>Comparitive Functional Genomics of Dry Heat Resistant strains isolated from the Viking Spacecraft.</title>
        <authorList>
            <person name="Seuylemezian A."/>
            <person name="Cooper K."/>
            <person name="Vaishampayan P."/>
        </authorList>
    </citation>
    <scope>NUCLEOTIDE SEQUENCE [LARGE SCALE GENOMIC DNA]</scope>
    <source>
        <strain evidence="11 13">M4.6</strain>
    </source>
</reference>
<dbReference type="EMBL" id="PGVA01000020">
    <property type="protein sequence ID" value="PLR83457.1"/>
    <property type="molecule type" value="Genomic_DNA"/>
</dbReference>
<evidence type="ECO:0000256" key="5">
    <source>
        <dbReference type="ARBA" id="ARBA00022692"/>
    </source>
</evidence>
<dbReference type="Pfam" id="PF04290">
    <property type="entry name" value="DctQ"/>
    <property type="match status" value="1"/>
</dbReference>
<evidence type="ECO:0000256" key="7">
    <source>
        <dbReference type="ARBA" id="ARBA00023136"/>
    </source>
</evidence>
<comment type="caution">
    <text evidence="11">The sequence shown here is derived from an EMBL/GenBank/DDBJ whole genome shotgun (WGS) entry which is preliminary data.</text>
</comment>
<keyword evidence="2" id="KW-0813">Transport</keyword>
<dbReference type="GO" id="GO:0015740">
    <property type="term" value="P:C4-dicarboxylate transport"/>
    <property type="evidence" value="ECO:0007669"/>
    <property type="project" value="TreeGrafter"/>
</dbReference>
<feature type="domain" description="Tripartite ATP-independent periplasmic transporters DctQ component" evidence="10">
    <location>
        <begin position="28"/>
        <end position="156"/>
    </location>
</feature>
<keyword evidence="4" id="KW-0997">Cell inner membrane</keyword>
<dbReference type="GO" id="GO:0022857">
    <property type="term" value="F:transmembrane transporter activity"/>
    <property type="evidence" value="ECO:0007669"/>
    <property type="project" value="TreeGrafter"/>
</dbReference>
<proteinExistence type="inferred from homology"/>
<dbReference type="PANTHER" id="PTHR35011">
    <property type="entry name" value="2,3-DIKETO-L-GULONATE TRAP TRANSPORTER SMALL PERMEASE PROTEIN YIAM"/>
    <property type="match status" value="1"/>
</dbReference>
<protein>
    <submittedName>
        <fullName evidence="11">TRAP transporter small permease</fullName>
    </submittedName>
</protein>
<evidence type="ECO:0000313" key="11">
    <source>
        <dbReference type="EMBL" id="PLR83457.1"/>
    </source>
</evidence>
<evidence type="ECO:0000256" key="9">
    <source>
        <dbReference type="SAM" id="Phobius"/>
    </source>
</evidence>
<sequence>MKIFSEINNLIYEIEKILVIVLLSTVLISLTSGVFFRYFFNNPLHWTEETSVFALAWVTFVGGSMTLKGKQSAAVSIIVEKFTGHAYNALVLICNLTVFLFCACMVFISIRWVASPFILFEKSIAIQMPMIVAYLSVPVGFSFMTIHSLEILLHDVVDGVKNVRSSGQNEVIRGSRKNMTKKVVG</sequence>
<keyword evidence="7 9" id="KW-0472">Membrane</keyword>
<keyword evidence="6 9" id="KW-1133">Transmembrane helix</keyword>
<keyword evidence="3" id="KW-1003">Cell membrane</keyword>
<comment type="similarity">
    <text evidence="8">Belongs to the TRAP transporter small permease family.</text>
</comment>
<dbReference type="Proteomes" id="UP000235114">
    <property type="component" value="Unassembled WGS sequence"/>
</dbReference>
<evidence type="ECO:0000256" key="1">
    <source>
        <dbReference type="ARBA" id="ARBA00004429"/>
    </source>
</evidence>
<evidence type="ECO:0000313" key="13">
    <source>
        <dbReference type="Proteomes" id="UP000234951"/>
    </source>
</evidence>
<dbReference type="RefSeq" id="WP_101577070.1">
    <property type="nucleotide sequence ID" value="NZ_PGVA01000020.1"/>
</dbReference>
<name>A0A2N5GMX1_9BACI</name>
<dbReference type="PANTHER" id="PTHR35011:SF2">
    <property type="entry name" value="2,3-DIKETO-L-GULONATE TRAP TRANSPORTER SMALL PERMEASE PROTEIN YIAM"/>
    <property type="match status" value="1"/>
</dbReference>
<feature type="transmembrane region" description="Helical" evidence="9">
    <location>
        <begin position="124"/>
        <end position="144"/>
    </location>
</feature>
<dbReference type="EMBL" id="PGVD01000039">
    <property type="protein sequence ID" value="PLR95362.1"/>
    <property type="molecule type" value="Genomic_DNA"/>
</dbReference>